<dbReference type="EMBL" id="ML992663">
    <property type="protein sequence ID" value="KAF2216685.1"/>
    <property type="molecule type" value="Genomic_DNA"/>
</dbReference>
<protein>
    <submittedName>
        <fullName evidence="2">Uncharacterized protein</fullName>
    </submittedName>
</protein>
<feature type="region of interest" description="Disordered" evidence="1">
    <location>
        <begin position="92"/>
        <end position="151"/>
    </location>
</feature>
<reference evidence="2" key="1">
    <citation type="journal article" date="2020" name="Stud. Mycol.">
        <title>101 Dothideomycetes genomes: a test case for predicting lifestyles and emergence of pathogens.</title>
        <authorList>
            <person name="Haridas S."/>
            <person name="Albert R."/>
            <person name="Binder M."/>
            <person name="Bloem J."/>
            <person name="Labutti K."/>
            <person name="Salamov A."/>
            <person name="Andreopoulos B."/>
            <person name="Baker S."/>
            <person name="Barry K."/>
            <person name="Bills G."/>
            <person name="Bluhm B."/>
            <person name="Cannon C."/>
            <person name="Castanera R."/>
            <person name="Culley D."/>
            <person name="Daum C."/>
            <person name="Ezra D."/>
            <person name="Gonzalez J."/>
            <person name="Henrissat B."/>
            <person name="Kuo A."/>
            <person name="Liang C."/>
            <person name="Lipzen A."/>
            <person name="Lutzoni F."/>
            <person name="Magnuson J."/>
            <person name="Mondo S."/>
            <person name="Nolan M."/>
            <person name="Ohm R."/>
            <person name="Pangilinan J."/>
            <person name="Park H.-J."/>
            <person name="Ramirez L."/>
            <person name="Alfaro M."/>
            <person name="Sun H."/>
            <person name="Tritt A."/>
            <person name="Yoshinaga Y."/>
            <person name="Zwiers L.-H."/>
            <person name="Turgeon B."/>
            <person name="Goodwin S."/>
            <person name="Spatafora J."/>
            <person name="Crous P."/>
            <person name="Grigoriev I."/>
        </authorList>
    </citation>
    <scope>NUCLEOTIDE SEQUENCE</scope>
    <source>
        <strain evidence="2">SCOH1-5</strain>
    </source>
</reference>
<feature type="compositionally biased region" description="Basic residues" evidence="1">
    <location>
        <begin position="122"/>
        <end position="135"/>
    </location>
</feature>
<keyword evidence="3" id="KW-1185">Reference proteome</keyword>
<name>A0A6A6FT63_9PEZI</name>
<proteinExistence type="predicted"/>
<accession>A0A6A6FT63</accession>
<evidence type="ECO:0000256" key="1">
    <source>
        <dbReference type="SAM" id="MobiDB-lite"/>
    </source>
</evidence>
<organism evidence="2 3">
    <name type="scientific">Cercospora zeae-maydis SCOH1-5</name>
    <dbReference type="NCBI Taxonomy" id="717836"/>
    <lineage>
        <taxon>Eukaryota</taxon>
        <taxon>Fungi</taxon>
        <taxon>Dikarya</taxon>
        <taxon>Ascomycota</taxon>
        <taxon>Pezizomycotina</taxon>
        <taxon>Dothideomycetes</taxon>
        <taxon>Dothideomycetidae</taxon>
        <taxon>Mycosphaerellales</taxon>
        <taxon>Mycosphaerellaceae</taxon>
        <taxon>Cercospora</taxon>
    </lineage>
</organism>
<gene>
    <name evidence="2" type="ORF">CERZMDRAFT_92757</name>
</gene>
<sequence length="214" mass="23940">MSRVVPLTATGINRAAESDQKLTVRTPTNLPLMANCRISVLLNLGIIRDPDTASVTNQVGPTPPPGWSRCANRLRFDKHLVALQKGPSASIFDHINPGADRARGMTAKGEQSTGERSDRQRRCERRFAHHHRQRGLQRWGETTTDSEQRPDNDFQALRVQKETGVGVAIDESTRSCVQPVRARPGAEQSMGRARHRVQSVWPEGWKEQTHDIEV</sequence>
<dbReference type="Proteomes" id="UP000799539">
    <property type="component" value="Unassembled WGS sequence"/>
</dbReference>
<evidence type="ECO:0000313" key="2">
    <source>
        <dbReference type="EMBL" id="KAF2216685.1"/>
    </source>
</evidence>
<dbReference type="AlphaFoldDB" id="A0A6A6FT63"/>
<evidence type="ECO:0000313" key="3">
    <source>
        <dbReference type="Proteomes" id="UP000799539"/>
    </source>
</evidence>